<reference evidence="2 3" key="1">
    <citation type="submission" date="2019-03" db="EMBL/GenBank/DDBJ databases">
        <title>Genomic Encyclopedia of Type Strains, Phase IV (KMG-IV): sequencing the most valuable type-strain genomes for metagenomic binning, comparative biology and taxonomic classification.</title>
        <authorList>
            <person name="Goeker M."/>
        </authorList>
    </citation>
    <scope>NUCLEOTIDE SEQUENCE [LARGE SCALE GENOMIC DNA]</scope>
    <source>
        <strain evidence="2 3">DSM 23344</strain>
    </source>
</reference>
<organism evidence="2 3">
    <name type="scientific">Chromatocurvus halotolerans</name>
    <dbReference type="NCBI Taxonomy" id="1132028"/>
    <lineage>
        <taxon>Bacteria</taxon>
        <taxon>Pseudomonadati</taxon>
        <taxon>Pseudomonadota</taxon>
        <taxon>Gammaproteobacteria</taxon>
        <taxon>Cellvibrionales</taxon>
        <taxon>Halieaceae</taxon>
        <taxon>Chromatocurvus</taxon>
    </lineage>
</organism>
<evidence type="ECO:0008006" key="4">
    <source>
        <dbReference type="Google" id="ProtNLM"/>
    </source>
</evidence>
<dbReference type="Pfam" id="PF08850">
    <property type="entry name" value="DUF1820"/>
    <property type="match status" value="1"/>
</dbReference>
<keyword evidence="3" id="KW-1185">Reference proteome</keyword>
<dbReference type="OrthoDB" id="5641137at2"/>
<accession>A0A4R2KBM1</accession>
<feature type="compositionally biased region" description="Gly residues" evidence="1">
    <location>
        <begin position="107"/>
        <end position="118"/>
    </location>
</feature>
<gene>
    <name evidence="2" type="ORF">EV688_1279</name>
</gene>
<feature type="region of interest" description="Disordered" evidence="1">
    <location>
        <begin position="94"/>
        <end position="118"/>
    </location>
</feature>
<protein>
    <recommendedName>
        <fullName evidence="4">DUF1820 family protein</fullName>
    </recommendedName>
</protein>
<dbReference type="EMBL" id="SLWX01000027">
    <property type="protein sequence ID" value="TCO70224.1"/>
    <property type="molecule type" value="Genomic_DNA"/>
</dbReference>
<comment type="caution">
    <text evidence="2">The sequence shown here is derived from an EMBL/GenBank/DDBJ whole genome shotgun (WGS) entry which is preliminary data.</text>
</comment>
<dbReference type="AlphaFoldDB" id="A0A4R2KBM1"/>
<proteinExistence type="predicted"/>
<evidence type="ECO:0000313" key="3">
    <source>
        <dbReference type="Proteomes" id="UP000294980"/>
    </source>
</evidence>
<evidence type="ECO:0000256" key="1">
    <source>
        <dbReference type="SAM" id="MobiDB-lite"/>
    </source>
</evidence>
<sequence length="118" mass="13099">MANNPVYKVIFHNGNAVVELFARQIYQSDMWGFIEIEEFVFGERSQIVVDPGEEKLKNEFAGVTRSYIPLQSVIRIDEVDKEGTAKISEVKPREGNVAAFPFPPGRSGPGGGQHGMDD</sequence>
<name>A0A4R2KBM1_9GAMM</name>
<dbReference type="InterPro" id="IPR014949">
    <property type="entry name" value="DUF1820"/>
</dbReference>
<dbReference type="PIRSF" id="PIRSF028538">
    <property type="entry name" value="DUF1820"/>
    <property type="match status" value="1"/>
</dbReference>
<dbReference type="Proteomes" id="UP000294980">
    <property type="component" value="Unassembled WGS sequence"/>
</dbReference>
<dbReference type="RefSeq" id="WP_117319661.1">
    <property type="nucleotide sequence ID" value="NZ_QQSW01000033.1"/>
</dbReference>
<evidence type="ECO:0000313" key="2">
    <source>
        <dbReference type="EMBL" id="TCO70224.1"/>
    </source>
</evidence>